<evidence type="ECO:0000313" key="2">
    <source>
        <dbReference type="EMBL" id="MDT0544906.1"/>
    </source>
</evidence>
<dbReference type="EMBL" id="JAVRFD010000009">
    <property type="protein sequence ID" value="MDT0544906.1"/>
    <property type="molecule type" value="Genomic_DNA"/>
</dbReference>
<proteinExistence type="predicted"/>
<feature type="region of interest" description="Disordered" evidence="1">
    <location>
        <begin position="106"/>
        <end position="127"/>
    </location>
</feature>
<gene>
    <name evidence="2" type="ORF">RND15_19655</name>
</gene>
<name>A0ABU2XG86_9ACTN</name>
<evidence type="ECO:0008006" key="4">
    <source>
        <dbReference type="Google" id="ProtNLM"/>
    </source>
</evidence>
<protein>
    <recommendedName>
        <fullName evidence="4">Recombination endonuclease VII</fullName>
    </recommendedName>
</protein>
<keyword evidence="3" id="KW-1185">Reference proteome</keyword>
<comment type="caution">
    <text evidence="2">The sequence shown here is derived from an EMBL/GenBank/DDBJ whole genome shotgun (WGS) entry which is preliminary data.</text>
</comment>
<organism evidence="2 3">
    <name type="scientific">Streptomyces lonegramiae</name>
    <dbReference type="NCBI Taxonomy" id="3075524"/>
    <lineage>
        <taxon>Bacteria</taxon>
        <taxon>Bacillati</taxon>
        <taxon>Actinomycetota</taxon>
        <taxon>Actinomycetes</taxon>
        <taxon>Kitasatosporales</taxon>
        <taxon>Streptomycetaceae</taxon>
        <taxon>Streptomyces</taxon>
    </lineage>
</organism>
<dbReference type="RefSeq" id="WP_311725371.1">
    <property type="nucleotide sequence ID" value="NZ_JAVRFD010000009.1"/>
</dbReference>
<reference evidence="2" key="1">
    <citation type="submission" date="2024-05" db="EMBL/GenBank/DDBJ databases">
        <title>30 novel species of actinomycetes from the DSMZ collection.</title>
        <authorList>
            <person name="Nouioui I."/>
        </authorList>
    </citation>
    <scope>NUCLEOTIDE SEQUENCE</scope>
    <source>
        <strain evidence="2">DSM 41529</strain>
    </source>
</reference>
<dbReference type="Proteomes" id="UP001180754">
    <property type="component" value="Unassembled WGS sequence"/>
</dbReference>
<evidence type="ECO:0000256" key="1">
    <source>
        <dbReference type="SAM" id="MobiDB-lite"/>
    </source>
</evidence>
<sequence length="127" mass="14156">MAGRVRRCRHCWQPLRATARRDALYCDRACKAAARRLRRHRAETTYIAIAFINGEETEHVVRCPVCGTCFALGHGHRRDAVYDRPACRQEAYRARRRGAERVREAVTAPAGVTAPVPPSTALASADA</sequence>
<evidence type="ECO:0000313" key="3">
    <source>
        <dbReference type="Proteomes" id="UP001180754"/>
    </source>
</evidence>
<accession>A0ABU2XG86</accession>